<feature type="transmembrane region" description="Helical" evidence="8">
    <location>
        <begin position="206"/>
        <end position="225"/>
    </location>
</feature>
<dbReference type="PANTHER" id="PTHR14969:SF28">
    <property type="entry name" value="DIHYDROSPHINGOSINE 1-PHOSPHATE PHOSPHATASE LCB3-RELATED"/>
    <property type="match status" value="1"/>
</dbReference>
<evidence type="ECO:0000256" key="1">
    <source>
        <dbReference type="ARBA" id="ARBA00004477"/>
    </source>
</evidence>
<accession>A0AAU9IXU0</accession>
<dbReference type="InterPro" id="IPR036938">
    <property type="entry name" value="PAP2/HPO_sf"/>
</dbReference>
<keyword evidence="5 8" id="KW-1133">Transmembrane helix</keyword>
<dbReference type="EMBL" id="CAJZBQ010000020">
    <property type="protein sequence ID" value="CAG9317994.1"/>
    <property type="molecule type" value="Genomic_DNA"/>
</dbReference>
<dbReference type="PANTHER" id="PTHR14969">
    <property type="entry name" value="SPHINGOSINE-1-PHOSPHATE PHOSPHOHYDROLASE"/>
    <property type="match status" value="1"/>
</dbReference>
<evidence type="ECO:0000256" key="4">
    <source>
        <dbReference type="ARBA" id="ARBA00022824"/>
    </source>
</evidence>
<keyword evidence="4" id="KW-0256">Endoplasmic reticulum</keyword>
<keyword evidence="9" id="KW-0732">Signal</keyword>
<evidence type="ECO:0000256" key="2">
    <source>
        <dbReference type="ARBA" id="ARBA00022692"/>
    </source>
</evidence>
<dbReference type="Proteomes" id="UP001162131">
    <property type="component" value="Unassembled WGS sequence"/>
</dbReference>
<feature type="signal peptide" evidence="9">
    <location>
        <begin position="1"/>
        <end position="18"/>
    </location>
</feature>
<feature type="chain" id="PRO_5043751020" description="Phosphatidic acid phosphatase type 2/haloperoxidase domain-containing protein" evidence="9">
    <location>
        <begin position="19"/>
        <end position="367"/>
    </location>
</feature>
<feature type="transmembrane region" description="Helical" evidence="8">
    <location>
        <begin position="319"/>
        <end position="339"/>
    </location>
</feature>
<proteinExistence type="inferred from homology"/>
<evidence type="ECO:0000313" key="12">
    <source>
        <dbReference type="Proteomes" id="UP001162131"/>
    </source>
</evidence>
<evidence type="ECO:0000256" key="7">
    <source>
        <dbReference type="ARBA" id="ARBA00038324"/>
    </source>
</evidence>
<keyword evidence="3" id="KW-0378">Hydrolase</keyword>
<feature type="transmembrane region" description="Helical" evidence="8">
    <location>
        <begin position="285"/>
        <end position="307"/>
    </location>
</feature>
<dbReference type="InterPro" id="IPR000326">
    <property type="entry name" value="PAP2/HPO"/>
</dbReference>
<keyword evidence="12" id="KW-1185">Reference proteome</keyword>
<feature type="transmembrane region" description="Helical" evidence="8">
    <location>
        <begin position="76"/>
        <end position="97"/>
    </location>
</feature>
<dbReference type="CDD" id="cd01610">
    <property type="entry name" value="PAP2_like"/>
    <property type="match status" value="1"/>
</dbReference>
<comment type="similarity">
    <text evidence="7">Belongs to the type 2 lipid phosphate phosphatase family.</text>
</comment>
<keyword evidence="6 8" id="KW-0472">Membrane</keyword>
<feature type="transmembrane region" description="Helical" evidence="8">
    <location>
        <begin position="46"/>
        <end position="69"/>
    </location>
</feature>
<dbReference type="Gene3D" id="1.20.144.10">
    <property type="entry name" value="Phosphatidic acid phosphatase type 2/haloperoxidase"/>
    <property type="match status" value="1"/>
</dbReference>
<organism evidence="11 12">
    <name type="scientific">Blepharisma stoltei</name>
    <dbReference type="NCBI Taxonomy" id="1481888"/>
    <lineage>
        <taxon>Eukaryota</taxon>
        <taxon>Sar</taxon>
        <taxon>Alveolata</taxon>
        <taxon>Ciliophora</taxon>
        <taxon>Postciliodesmatophora</taxon>
        <taxon>Heterotrichea</taxon>
        <taxon>Heterotrichida</taxon>
        <taxon>Blepharismidae</taxon>
        <taxon>Blepharisma</taxon>
    </lineage>
</organism>
<dbReference type="GO" id="GO:0005789">
    <property type="term" value="C:endoplasmic reticulum membrane"/>
    <property type="evidence" value="ECO:0007669"/>
    <property type="project" value="UniProtKB-SubCell"/>
</dbReference>
<feature type="transmembrane region" description="Helical" evidence="8">
    <location>
        <begin position="146"/>
        <end position="166"/>
    </location>
</feature>
<dbReference type="AlphaFoldDB" id="A0AAU9IXU0"/>
<evidence type="ECO:0000256" key="8">
    <source>
        <dbReference type="SAM" id="Phobius"/>
    </source>
</evidence>
<sequence length="367" mass="41481">MKTILFFALLAFVLTIIAILKEDELEDSSASLTRWLQKRDNETIEYIFSHVGKVTGVGFLLMSGTLFLIGKRDIGLVGLICGLLGVCISGALKMEFAHPRPFWKYSNLEGEECPKDFGTPSGHAMSAGGGLFILGYIWIKTADSKLWRTIIVIFISLITAIDRVYIGVHFHFQVILGYSYAALVVAILLHPNTLEYIKSFRNNTNSVLQTHVVLVAGLIVGAFIYDYRNPLWNPSWSEKYRERCHTGLSVYSPMIKSFGETNIVMFIAGMIIGVYFLKNKAYPKFSIILLIVSIVLHHFLMASLKYIDAMILENLNGLVLIFVLSIHRYTFGFAHTFLLPQLLSIIFGEEKHHDSDDSFHWIKLKSN</sequence>
<evidence type="ECO:0000256" key="5">
    <source>
        <dbReference type="ARBA" id="ARBA00022989"/>
    </source>
</evidence>
<gene>
    <name evidence="11" type="ORF">BSTOLATCC_MIC20478</name>
</gene>
<protein>
    <recommendedName>
        <fullName evidence="10">Phosphatidic acid phosphatase type 2/haloperoxidase domain-containing protein</fullName>
    </recommendedName>
</protein>
<keyword evidence="2 8" id="KW-0812">Transmembrane</keyword>
<dbReference type="SUPFAM" id="SSF48317">
    <property type="entry name" value="Acid phosphatase/Vanadium-dependent haloperoxidase"/>
    <property type="match status" value="1"/>
</dbReference>
<evidence type="ECO:0000256" key="6">
    <source>
        <dbReference type="ARBA" id="ARBA00023136"/>
    </source>
</evidence>
<dbReference type="GO" id="GO:0042392">
    <property type="term" value="F:sphingosine-1-phosphate phosphatase activity"/>
    <property type="evidence" value="ECO:0007669"/>
    <property type="project" value="TreeGrafter"/>
</dbReference>
<comment type="caution">
    <text evidence="11">The sequence shown here is derived from an EMBL/GenBank/DDBJ whole genome shotgun (WGS) entry which is preliminary data.</text>
</comment>
<dbReference type="Pfam" id="PF01569">
    <property type="entry name" value="PAP2"/>
    <property type="match status" value="1"/>
</dbReference>
<feature type="transmembrane region" description="Helical" evidence="8">
    <location>
        <begin position="261"/>
        <end position="278"/>
    </location>
</feature>
<feature type="transmembrane region" description="Helical" evidence="8">
    <location>
        <begin position="117"/>
        <end position="139"/>
    </location>
</feature>
<evidence type="ECO:0000259" key="10">
    <source>
        <dbReference type="SMART" id="SM00014"/>
    </source>
</evidence>
<evidence type="ECO:0000256" key="9">
    <source>
        <dbReference type="SAM" id="SignalP"/>
    </source>
</evidence>
<dbReference type="SMART" id="SM00014">
    <property type="entry name" value="acidPPc"/>
    <property type="match status" value="1"/>
</dbReference>
<feature type="domain" description="Phosphatidic acid phosphatase type 2/haloperoxidase" evidence="10">
    <location>
        <begin position="74"/>
        <end position="189"/>
    </location>
</feature>
<evidence type="ECO:0000313" key="11">
    <source>
        <dbReference type="EMBL" id="CAG9317994.1"/>
    </source>
</evidence>
<reference evidence="11" key="1">
    <citation type="submission" date="2021-09" db="EMBL/GenBank/DDBJ databases">
        <authorList>
            <consortium name="AG Swart"/>
            <person name="Singh M."/>
            <person name="Singh A."/>
            <person name="Seah K."/>
            <person name="Emmerich C."/>
        </authorList>
    </citation>
    <scope>NUCLEOTIDE SEQUENCE</scope>
    <source>
        <strain evidence="11">ATCC30299</strain>
    </source>
</reference>
<name>A0AAU9IXU0_9CILI</name>
<evidence type="ECO:0000256" key="3">
    <source>
        <dbReference type="ARBA" id="ARBA00022801"/>
    </source>
</evidence>
<feature type="transmembrane region" description="Helical" evidence="8">
    <location>
        <begin position="172"/>
        <end position="194"/>
    </location>
</feature>
<comment type="subcellular location">
    <subcellularLocation>
        <location evidence="1">Endoplasmic reticulum membrane</location>
        <topology evidence="1">Multi-pass membrane protein</topology>
    </subcellularLocation>
</comment>